<organism evidence="11 12">
    <name type="scientific">Acacia crassicarpa</name>
    <name type="common">northern wattle</name>
    <dbReference type="NCBI Taxonomy" id="499986"/>
    <lineage>
        <taxon>Eukaryota</taxon>
        <taxon>Viridiplantae</taxon>
        <taxon>Streptophyta</taxon>
        <taxon>Embryophyta</taxon>
        <taxon>Tracheophyta</taxon>
        <taxon>Spermatophyta</taxon>
        <taxon>Magnoliopsida</taxon>
        <taxon>eudicotyledons</taxon>
        <taxon>Gunneridae</taxon>
        <taxon>Pentapetalae</taxon>
        <taxon>rosids</taxon>
        <taxon>fabids</taxon>
        <taxon>Fabales</taxon>
        <taxon>Fabaceae</taxon>
        <taxon>Caesalpinioideae</taxon>
        <taxon>mimosoid clade</taxon>
        <taxon>Acacieae</taxon>
        <taxon>Acacia</taxon>
    </lineage>
</organism>
<dbReference type="Proteomes" id="UP001293593">
    <property type="component" value="Unassembled WGS sequence"/>
</dbReference>
<keyword evidence="12" id="KW-1185">Reference proteome</keyword>
<dbReference type="PANTHER" id="PTHR47953">
    <property type="entry name" value="OS08G0105600 PROTEIN"/>
    <property type="match status" value="1"/>
</dbReference>
<dbReference type="GO" id="GO:0016705">
    <property type="term" value="F:oxidoreductase activity, acting on paired donors, with incorporation or reduction of molecular oxygen"/>
    <property type="evidence" value="ECO:0007669"/>
    <property type="project" value="InterPro"/>
</dbReference>
<dbReference type="InterPro" id="IPR001128">
    <property type="entry name" value="Cyt_P450"/>
</dbReference>
<dbReference type="PANTHER" id="PTHR47953:SF16">
    <property type="entry name" value="CYTOCHROME P450 71D8"/>
    <property type="match status" value="1"/>
</dbReference>
<evidence type="ECO:0000256" key="8">
    <source>
        <dbReference type="PIRSR" id="PIRSR602401-1"/>
    </source>
</evidence>
<evidence type="ECO:0000256" key="3">
    <source>
        <dbReference type="ARBA" id="ARBA00022617"/>
    </source>
</evidence>
<dbReference type="AlphaFoldDB" id="A0AAE1J1H5"/>
<evidence type="ECO:0000313" key="11">
    <source>
        <dbReference type="EMBL" id="KAK4260896.1"/>
    </source>
</evidence>
<dbReference type="CDD" id="cd11072">
    <property type="entry name" value="CYP71-like"/>
    <property type="match status" value="1"/>
</dbReference>
<dbReference type="FunFam" id="1.10.630.10:FF:000008">
    <property type="entry name" value="Cytochrome P450 71D8"/>
    <property type="match status" value="1"/>
</dbReference>
<evidence type="ECO:0000256" key="1">
    <source>
        <dbReference type="ARBA" id="ARBA00001971"/>
    </source>
</evidence>
<feature type="transmembrane region" description="Helical" evidence="10">
    <location>
        <begin position="6"/>
        <end position="25"/>
    </location>
</feature>
<evidence type="ECO:0000256" key="2">
    <source>
        <dbReference type="ARBA" id="ARBA00010617"/>
    </source>
</evidence>
<dbReference type="InterPro" id="IPR002401">
    <property type="entry name" value="Cyt_P450_E_grp-I"/>
</dbReference>
<evidence type="ECO:0000256" key="7">
    <source>
        <dbReference type="ARBA" id="ARBA00023033"/>
    </source>
</evidence>
<evidence type="ECO:0000256" key="10">
    <source>
        <dbReference type="SAM" id="Phobius"/>
    </source>
</evidence>
<evidence type="ECO:0000256" key="5">
    <source>
        <dbReference type="ARBA" id="ARBA00023002"/>
    </source>
</evidence>
<dbReference type="InterPro" id="IPR052306">
    <property type="entry name" value="CYP450_71D"/>
</dbReference>
<dbReference type="SUPFAM" id="SSF48264">
    <property type="entry name" value="Cytochrome P450"/>
    <property type="match status" value="1"/>
</dbReference>
<keyword evidence="5 9" id="KW-0560">Oxidoreductase</keyword>
<keyword evidence="10" id="KW-0812">Transmembrane</keyword>
<protein>
    <recommendedName>
        <fullName evidence="13">Cytochrome P450</fullName>
    </recommendedName>
</protein>
<dbReference type="EMBL" id="JAWXYG010000010">
    <property type="protein sequence ID" value="KAK4260896.1"/>
    <property type="molecule type" value="Genomic_DNA"/>
</dbReference>
<name>A0AAE1J1H5_9FABA</name>
<dbReference type="GO" id="GO:0005506">
    <property type="term" value="F:iron ion binding"/>
    <property type="evidence" value="ECO:0007669"/>
    <property type="project" value="InterPro"/>
</dbReference>
<keyword evidence="7 9" id="KW-0503">Monooxygenase</keyword>
<dbReference type="PRINTS" id="PR00385">
    <property type="entry name" value="P450"/>
</dbReference>
<dbReference type="InterPro" id="IPR017972">
    <property type="entry name" value="Cyt_P450_CS"/>
</dbReference>
<dbReference type="PROSITE" id="PS00086">
    <property type="entry name" value="CYTOCHROME_P450"/>
    <property type="match status" value="1"/>
</dbReference>
<comment type="cofactor">
    <cofactor evidence="1 8">
        <name>heme</name>
        <dbReference type="ChEBI" id="CHEBI:30413"/>
    </cofactor>
</comment>
<dbReference type="GO" id="GO:0004497">
    <property type="term" value="F:monooxygenase activity"/>
    <property type="evidence" value="ECO:0007669"/>
    <property type="project" value="UniProtKB-KW"/>
</dbReference>
<comment type="similarity">
    <text evidence="2 9">Belongs to the cytochrome P450 family.</text>
</comment>
<dbReference type="InterPro" id="IPR036396">
    <property type="entry name" value="Cyt_P450_sf"/>
</dbReference>
<gene>
    <name evidence="11" type="ORF">QN277_003957</name>
</gene>
<dbReference type="PRINTS" id="PR00463">
    <property type="entry name" value="EP450I"/>
</dbReference>
<feature type="binding site" description="axial binding residue" evidence="8">
    <location>
        <position position="451"/>
    </location>
    <ligand>
        <name>heme</name>
        <dbReference type="ChEBI" id="CHEBI:30413"/>
    </ligand>
    <ligandPart>
        <name>Fe</name>
        <dbReference type="ChEBI" id="CHEBI:18248"/>
    </ligandPart>
</feature>
<comment type="caution">
    <text evidence="11">The sequence shown here is derived from an EMBL/GenBank/DDBJ whole genome shotgun (WGS) entry which is preliminary data.</text>
</comment>
<dbReference type="Gene3D" id="1.10.630.10">
    <property type="entry name" value="Cytochrome P450"/>
    <property type="match status" value="1"/>
</dbReference>
<keyword evidence="6 8" id="KW-0408">Iron</keyword>
<dbReference type="GO" id="GO:0020037">
    <property type="term" value="F:heme binding"/>
    <property type="evidence" value="ECO:0007669"/>
    <property type="project" value="InterPro"/>
</dbReference>
<keyword evidence="3 8" id="KW-0349">Heme</keyword>
<evidence type="ECO:0000256" key="4">
    <source>
        <dbReference type="ARBA" id="ARBA00022723"/>
    </source>
</evidence>
<accession>A0AAE1J1H5</accession>
<sequence>MEFQLSAFMPFIIPFLLLFFLLLGLTKPENKAKIKIPGPWKLPVLGNLHQLAGSSSSLPHHTLHELSLKHGPLMHLQLGEVSTVIVSSPDMAKEIMKTHDLAFVQRPCTSSSKIFAYGPTDIAFSPYGEYWRQMRKICTLELLSAKKVQSFFHIRQDEVCKLIKAVQSSLGSVFDLTNKIYSLTSSILMRVAFGDKSKDGEELVQLLHEALKQMDGFNFADLFPSKKIIHLMTGMETKGWKIHKKIDKILEDIIHENLKKHVMEAGGGKSGFVEENLVQVLLRIQRSESFDIPITTENVKAVIWDMFGGGTDTSATVLEWAMSEMVRNPKVMEKAQNEVRNAFKDRKAIIEDSSEITQLSYLKSVIKETLRLHPPVPLLLPRECRETCQVKGYETPIKTQVTINAWALGRDPNYWYDAEKFMPERFQVNSDIDFKGTNFEYIPFGAGRRMCPGISFGLAGIELPLASLLYHFDWELPNGMKPEDLDMTETFGVTARRKRNLYLIPTPYKIATLIGSSY</sequence>
<keyword evidence="10" id="KW-0472">Membrane</keyword>
<keyword evidence="4 8" id="KW-0479">Metal-binding</keyword>
<evidence type="ECO:0000256" key="9">
    <source>
        <dbReference type="RuleBase" id="RU000461"/>
    </source>
</evidence>
<dbReference type="Pfam" id="PF00067">
    <property type="entry name" value="p450"/>
    <property type="match status" value="1"/>
</dbReference>
<evidence type="ECO:0000313" key="12">
    <source>
        <dbReference type="Proteomes" id="UP001293593"/>
    </source>
</evidence>
<evidence type="ECO:0008006" key="13">
    <source>
        <dbReference type="Google" id="ProtNLM"/>
    </source>
</evidence>
<evidence type="ECO:0000256" key="6">
    <source>
        <dbReference type="ARBA" id="ARBA00023004"/>
    </source>
</evidence>
<reference evidence="11" key="1">
    <citation type="submission" date="2023-10" db="EMBL/GenBank/DDBJ databases">
        <title>Chromosome-level genome of the transformable northern wattle, Acacia crassicarpa.</title>
        <authorList>
            <person name="Massaro I."/>
            <person name="Sinha N.R."/>
            <person name="Poethig S."/>
            <person name="Leichty A.R."/>
        </authorList>
    </citation>
    <scope>NUCLEOTIDE SEQUENCE</scope>
    <source>
        <strain evidence="11">Acra3RX</strain>
        <tissue evidence="11">Leaf</tissue>
    </source>
</reference>
<proteinExistence type="inferred from homology"/>
<keyword evidence="10" id="KW-1133">Transmembrane helix</keyword>